<evidence type="ECO:0000313" key="1">
    <source>
        <dbReference type="EMBL" id="MBK1667011.1"/>
    </source>
</evidence>
<protein>
    <submittedName>
        <fullName evidence="1">Uncharacterized protein</fullName>
    </submittedName>
</protein>
<reference evidence="1 2" key="1">
    <citation type="journal article" date="2020" name="Microorganisms">
        <title>Osmotic Adaptation and Compatible Solute Biosynthesis of Phototrophic Bacteria as Revealed from Genome Analyses.</title>
        <authorList>
            <person name="Imhoff J.F."/>
            <person name="Rahn T."/>
            <person name="Kunzel S."/>
            <person name="Keller A."/>
            <person name="Neulinger S.C."/>
        </authorList>
    </citation>
    <scope>NUCLEOTIDE SEQUENCE [LARGE SCALE GENOMIC DNA]</scope>
    <source>
        <strain evidence="1 2">DSM 9895</strain>
    </source>
</reference>
<proteinExistence type="predicted"/>
<accession>A0ABS1DAS9</accession>
<dbReference type="Proteomes" id="UP001296873">
    <property type="component" value="Unassembled WGS sequence"/>
</dbReference>
<sequence>MLQVEVHFSHHPNDGICAWCVVPAGTGDRITPNHDETMNDEDLIEASKAAGMPNCEDTQFHAIFNWCVENQAQITDVIDYASF</sequence>
<dbReference type="RefSeq" id="WP_200339071.1">
    <property type="nucleotide sequence ID" value="NZ_NRRL01000003.1"/>
</dbReference>
<name>A0ABS1DAS9_9PROT</name>
<keyword evidence="2" id="KW-1185">Reference proteome</keyword>
<comment type="caution">
    <text evidence="1">The sequence shown here is derived from an EMBL/GenBank/DDBJ whole genome shotgun (WGS) entry which is preliminary data.</text>
</comment>
<dbReference type="EMBL" id="NRRL01000003">
    <property type="protein sequence ID" value="MBK1667011.1"/>
    <property type="molecule type" value="Genomic_DNA"/>
</dbReference>
<organism evidence="1 2">
    <name type="scientific">Rhodovibrio sodomensis</name>
    <dbReference type="NCBI Taxonomy" id="1088"/>
    <lineage>
        <taxon>Bacteria</taxon>
        <taxon>Pseudomonadati</taxon>
        <taxon>Pseudomonadota</taxon>
        <taxon>Alphaproteobacteria</taxon>
        <taxon>Rhodospirillales</taxon>
        <taxon>Rhodovibrionaceae</taxon>
        <taxon>Rhodovibrio</taxon>
    </lineage>
</organism>
<evidence type="ECO:0000313" key="2">
    <source>
        <dbReference type="Proteomes" id="UP001296873"/>
    </source>
</evidence>
<gene>
    <name evidence="1" type="ORF">CKO28_03000</name>
</gene>